<feature type="transmembrane region" description="Helical" evidence="2">
    <location>
        <begin position="1172"/>
        <end position="1189"/>
    </location>
</feature>
<keyword evidence="5" id="KW-1185">Reference proteome</keyword>
<evidence type="ECO:0000259" key="3">
    <source>
        <dbReference type="PROSITE" id="PS50234"/>
    </source>
</evidence>
<dbReference type="SMART" id="SM00327">
    <property type="entry name" value="VWA"/>
    <property type="match status" value="1"/>
</dbReference>
<evidence type="ECO:0000256" key="1">
    <source>
        <dbReference type="SAM" id="MobiDB-lite"/>
    </source>
</evidence>
<dbReference type="InterPro" id="IPR036465">
    <property type="entry name" value="vWFA_dom_sf"/>
</dbReference>
<dbReference type="InterPro" id="IPR002035">
    <property type="entry name" value="VWF_A"/>
</dbReference>
<organism evidence="4 5">
    <name type="scientific">Leucobacter edaphi</name>
    <dbReference type="NCBI Taxonomy" id="2796472"/>
    <lineage>
        <taxon>Bacteria</taxon>
        <taxon>Bacillati</taxon>
        <taxon>Actinomycetota</taxon>
        <taxon>Actinomycetes</taxon>
        <taxon>Micrococcales</taxon>
        <taxon>Microbacteriaceae</taxon>
        <taxon>Leucobacter</taxon>
    </lineage>
</organism>
<evidence type="ECO:0000256" key="2">
    <source>
        <dbReference type="SAM" id="Phobius"/>
    </source>
</evidence>
<dbReference type="Proteomes" id="UP000618733">
    <property type="component" value="Unassembled WGS sequence"/>
</dbReference>
<feature type="compositionally biased region" description="Basic and acidic residues" evidence="1">
    <location>
        <begin position="1"/>
        <end position="10"/>
    </location>
</feature>
<feature type="region of interest" description="Disordered" evidence="1">
    <location>
        <begin position="1194"/>
        <end position="1214"/>
    </location>
</feature>
<name>A0A934QCD3_9MICO</name>
<proteinExistence type="predicted"/>
<dbReference type="PROSITE" id="PS50234">
    <property type="entry name" value="VWFA"/>
    <property type="match status" value="1"/>
</dbReference>
<accession>A0A934QCD3</accession>
<sequence>MATPHDDANQSHRRVPRSGGRGKITWSVVDENGDFVGGATFALEGPRNSNFFSDGLSAVWNGRREQQIMVKDHLAGDKARVDDDPDEGKFMVTDASIAEAGAKEIQTSLRYRVRPLSAPDGWEFVDPSPVLMPAEGPNSARAKPGVWDYDEADLGQFVVRPKSDAQLVWRVSDLRNKPMGGVTVTVQGPWTGWGENWWSEAVVPDCVSAPCSGLDRDPAPGAFRVTTESARSSGVLDGVRDGGRYRIKVSTTPAGYVARPSGWVTMPGDDYRGTWNGKPQAKSHDFGNLQLVPPAPATITVHVGGDRMSDGSVKGVQGAWLVLNTGDDAPSGVRADGLQDFDIGWARCVSDFSGNCTFSVPDTQPGEPNRDARFWITQIDSPWSWSANEKLGTGASPGQVKVTDYRFRTGPELRSGARYVLGENFGTGERDAETATSGVWQQSRRNPSGPLSCAANIALIMDYSGAGSEHTQQLRSAADGIVDSLVGTRSKMSLFSFSNASPALGAPQNAETLTSIETEAEAAQMKNTYSSWNAEGGRNWDRGLATVAEADREENHFDLAVILTDGMPNYSGNPAQGDGRTTRFTEIENAVFSANQLKARGTRILAVGVGPNASGSEIALDLQAISGPTAGTDYFQATDFASGSQFVQHLLADGCAAPINVTNMIVPPGTPPDRTDGAVPAGAGWTFTVRDPGEGLSLPSQSSRTTAADGTGSVEFAFKLPVENTRSAPVTIETSPLPDYSRVTAGGKVATCRDQGSGAELPAESAGPHAFRVSASRGARIGCTVYYRLPDVSASMQVEKVWVLQDVDGGTTGVFRGAGAGAGAGSDSGSGSGLPAGLTSTLRMNGPGSAGDSEQNWGEARTRYAEGDQVSVTETAAVDESLLPGCAIVSERATKLNGKPVDEAVPFAAPLVQGANSVELTTTVRCEQTLELRAGVENGSASAASWTLSASPLTDARPGPQGSYTAQGSVRGSVTAAAKYALSTGGGGDAAAYVQRGSWVCADARSGAPVVLGGGGTVSVPLGRSVICEVRFATAELTVFTDVTEGDLPPSRWTVEGVPAGSGSGLATARWGGTASGAGTAPGAAPAAGLALAIRPGHQYTLTQHTSDGASLAYLPQKFQRWDGAAWVDVAQTASGAAEVSVPIGEHAFYRFVNTRAPAIPLPFTGGLGTDAILAIGVAAAIAAIRLGARRRPRERAPVAAHSHHSTSTADQAL</sequence>
<feature type="region of interest" description="Disordered" evidence="1">
    <location>
        <begin position="1"/>
        <end position="24"/>
    </location>
</feature>
<feature type="region of interest" description="Disordered" evidence="1">
    <location>
        <begin position="821"/>
        <end position="857"/>
    </location>
</feature>
<evidence type="ECO:0000313" key="5">
    <source>
        <dbReference type="Proteomes" id="UP000618733"/>
    </source>
</evidence>
<reference evidence="4" key="1">
    <citation type="submission" date="2020-12" db="EMBL/GenBank/DDBJ databases">
        <title>Leucobacter sp. CAS2, isolated from Chromium sludge.</title>
        <authorList>
            <person name="Xu Z."/>
        </authorList>
    </citation>
    <scope>NUCLEOTIDE SEQUENCE</scope>
    <source>
        <strain evidence="4">CSA2</strain>
    </source>
</reference>
<dbReference type="AlphaFoldDB" id="A0A934QCD3"/>
<protein>
    <submittedName>
        <fullName evidence="4">VWA domain-containing protein</fullName>
    </submittedName>
</protein>
<dbReference type="EMBL" id="JAEHOI010000001">
    <property type="protein sequence ID" value="MBK0420487.1"/>
    <property type="molecule type" value="Genomic_DNA"/>
</dbReference>
<keyword evidence="2" id="KW-0812">Transmembrane</keyword>
<evidence type="ECO:0000313" key="4">
    <source>
        <dbReference type="EMBL" id="MBK0420487.1"/>
    </source>
</evidence>
<feature type="compositionally biased region" description="Gly residues" evidence="1">
    <location>
        <begin position="821"/>
        <end position="834"/>
    </location>
</feature>
<dbReference type="RefSeq" id="WP_200130712.1">
    <property type="nucleotide sequence ID" value="NZ_JAEHOI010000001.1"/>
</dbReference>
<gene>
    <name evidence="4" type="ORF">JD292_00095</name>
</gene>
<dbReference type="SUPFAM" id="SSF53300">
    <property type="entry name" value="vWA-like"/>
    <property type="match status" value="1"/>
</dbReference>
<dbReference type="Gene3D" id="3.40.50.410">
    <property type="entry name" value="von Willebrand factor, type A domain"/>
    <property type="match status" value="1"/>
</dbReference>
<keyword evidence="2" id="KW-1133">Transmembrane helix</keyword>
<comment type="caution">
    <text evidence="4">The sequence shown here is derived from an EMBL/GenBank/DDBJ whole genome shotgun (WGS) entry which is preliminary data.</text>
</comment>
<feature type="domain" description="VWFA" evidence="3">
    <location>
        <begin position="456"/>
        <end position="650"/>
    </location>
</feature>
<keyword evidence="2" id="KW-0472">Membrane</keyword>